<dbReference type="AlphaFoldDB" id="A0AAN6YTS0"/>
<dbReference type="Pfam" id="PF10309">
    <property type="entry name" value="NCBP3"/>
    <property type="match status" value="1"/>
</dbReference>
<dbReference type="RefSeq" id="XP_064671365.1">
    <property type="nucleotide sequence ID" value="XM_064810248.1"/>
</dbReference>
<dbReference type="InterPro" id="IPR019416">
    <property type="entry name" value="NCBP3"/>
</dbReference>
<feature type="region of interest" description="Disordered" evidence="1">
    <location>
        <begin position="175"/>
        <end position="372"/>
    </location>
</feature>
<accession>A0AAN6YTS0</accession>
<feature type="compositionally biased region" description="Basic and acidic residues" evidence="1">
    <location>
        <begin position="252"/>
        <end position="268"/>
    </location>
</feature>
<reference evidence="2" key="2">
    <citation type="submission" date="2023-05" db="EMBL/GenBank/DDBJ databases">
        <authorList>
            <consortium name="Lawrence Berkeley National Laboratory"/>
            <person name="Steindorff A."/>
            <person name="Hensen N."/>
            <person name="Bonometti L."/>
            <person name="Westerberg I."/>
            <person name="Brannstrom I.O."/>
            <person name="Guillou S."/>
            <person name="Cros-Aarteil S."/>
            <person name="Calhoun S."/>
            <person name="Haridas S."/>
            <person name="Kuo A."/>
            <person name="Mondo S."/>
            <person name="Pangilinan J."/>
            <person name="Riley R."/>
            <person name="Labutti K."/>
            <person name="Andreopoulos B."/>
            <person name="Lipzen A."/>
            <person name="Chen C."/>
            <person name="Yanf M."/>
            <person name="Daum C."/>
            <person name="Ng V."/>
            <person name="Clum A."/>
            <person name="Ohm R."/>
            <person name="Martin F."/>
            <person name="Silar P."/>
            <person name="Natvig D."/>
            <person name="Lalanne C."/>
            <person name="Gautier V."/>
            <person name="Ament-Velasquez S.L."/>
            <person name="Kruys A."/>
            <person name="Hutchinson M.I."/>
            <person name="Powell A.J."/>
            <person name="Barry K."/>
            <person name="Miller A.N."/>
            <person name="Grigoriev I.V."/>
            <person name="Debuchy R."/>
            <person name="Gladieux P."/>
            <person name="Thoren M.H."/>
            <person name="Johannesson H."/>
        </authorList>
    </citation>
    <scope>NUCLEOTIDE SEQUENCE</scope>
    <source>
        <strain evidence="2">CBS 508.74</strain>
    </source>
</reference>
<evidence type="ECO:0000256" key="1">
    <source>
        <dbReference type="SAM" id="MobiDB-lite"/>
    </source>
</evidence>
<comment type="caution">
    <text evidence="2">The sequence shown here is derived from an EMBL/GenBank/DDBJ whole genome shotgun (WGS) entry which is preliminary data.</text>
</comment>
<organism evidence="2 3">
    <name type="scientific">Canariomyces notabilis</name>
    <dbReference type="NCBI Taxonomy" id="2074819"/>
    <lineage>
        <taxon>Eukaryota</taxon>
        <taxon>Fungi</taxon>
        <taxon>Dikarya</taxon>
        <taxon>Ascomycota</taxon>
        <taxon>Pezizomycotina</taxon>
        <taxon>Sordariomycetes</taxon>
        <taxon>Sordariomycetidae</taxon>
        <taxon>Sordariales</taxon>
        <taxon>Chaetomiaceae</taxon>
        <taxon>Canariomyces</taxon>
    </lineage>
</organism>
<sequence length="429" mass="48326">MDLDIEMDVDDVQDVPVAAIPEAYTHDIITGEEQEPGEVDEPLNDQDNTEVSDKEVVPYKVHVRGLDTFNPDDVKAYLAEHYSTSQLSRVEWIDDSSANYVFKSESSAQEALVALAAVEISDPTQLPPLEEIPAKGCTQKPEAFLRIRFAVVGDKKVAGAAERSRFYLLHPEYDPEERRRRGDIPRGKYRDRDDRYRRDRRGDRRRDTRDEQDPEPFDASLYDDASTALPKRAGRRSRSRRRSMSRGSPGTDRPDLFFRRNRDKELFPEKSSGIARGLRDRSASPVKDRDGDAQMDLDESARVAAALRSREKGRSIKERLSKDNRTKELFPTKLGSVSGGKAQMDQVSDTAVLASERITPRPASTGSGGFSIRGMATQRATDQGIAIKGTAPTVRELFPEKFGNAGKELFAEKLEGRGRRRQRAEDLFY</sequence>
<dbReference type="PANTHER" id="PTHR16291">
    <property type="entry name" value="NUCLEAR CAP-BINDING PROTEIN SUBUNIT 3"/>
    <property type="match status" value="1"/>
</dbReference>
<feature type="compositionally biased region" description="Basic residues" evidence="1">
    <location>
        <begin position="232"/>
        <end position="244"/>
    </location>
</feature>
<dbReference type="GeneID" id="89934373"/>
<dbReference type="EMBL" id="MU853338">
    <property type="protein sequence ID" value="KAK4113795.1"/>
    <property type="molecule type" value="Genomic_DNA"/>
</dbReference>
<dbReference type="GO" id="GO:0005634">
    <property type="term" value="C:nucleus"/>
    <property type="evidence" value="ECO:0007669"/>
    <property type="project" value="TreeGrafter"/>
</dbReference>
<feature type="compositionally biased region" description="Acidic residues" evidence="1">
    <location>
        <begin position="31"/>
        <end position="50"/>
    </location>
</feature>
<dbReference type="Proteomes" id="UP001302812">
    <property type="component" value="Unassembled WGS sequence"/>
</dbReference>
<reference evidence="2" key="1">
    <citation type="journal article" date="2023" name="Mol. Phylogenet. Evol.">
        <title>Genome-scale phylogeny and comparative genomics of the fungal order Sordariales.</title>
        <authorList>
            <person name="Hensen N."/>
            <person name="Bonometti L."/>
            <person name="Westerberg I."/>
            <person name="Brannstrom I.O."/>
            <person name="Guillou S."/>
            <person name="Cros-Aarteil S."/>
            <person name="Calhoun S."/>
            <person name="Haridas S."/>
            <person name="Kuo A."/>
            <person name="Mondo S."/>
            <person name="Pangilinan J."/>
            <person name="Riley R."/>
            <person name="LaButti K."/>
            <person name="Andreopoulos B."/>
            <person name="Lipzen A."/>
            <person name="Chen C."/>
            <person name="Yan M."/>
            <person name="Daum C."/>
            <person name="Ng V."/>
            <person name="Clum A."/>
            <person name="Steindorff A."/>
            <person name="Ohm R.A."/>
            <person name="Martin F."/>
            <person name="Silar P."/>
            <person name="Natvig D.O."/>
            <person name="Lalanne C."/>
            <person name="Gautier V."/>
            <person name="Ament-Velasquez S.L."/>
            <person name="Kruys A."/>
            <person name="Hutchinson M.I."/>
            <person name="Powell A.J."/>
            <person name="Barry K."/>
            <person name="Miller A.N."/>
            <person name="Grigoriev I.V."/>
            <person name="Debuchy R."/>
            <person name="Gladieux P."/>
            <person name="Hiltunen Thoren M."/>
            <person name="Johannesson H."/>
        </authorList>
    </citation>
    <scope>NUCLEOTIDE SEQUENCE</scope>
    <source>
        <strain evidence="2">CBS 508.74</strain>
    </source>
</reference>
<name>A0AAN6YTS0_9PEZI</name>
<gene>
    <name evidence="2" type="ORF">N656DRAFT_599551</name>
</gene>
<dbReference type="GO" id="GO:0003729">
    <property type="term" value="F:mRNA binding"/>
    <property type="evidence" value="ECO:0007669"/>
    <property type="project" value="InterPro"/>
</dbReference>
<feature type="compositionally biased region" description="Basic and acidic residues" evidence="1">
    <location>
        <begin position="277"/>
        <end position="292"/>
    </location>
</feature>
<feature type="region of interest" description="Disordered" evidence="1">
    <location>
        <begin position="31"/>
        <end position="51"/>
    </location>
</feature>
<protein>
    <submittedName>
        <fullName evidence="2">Uncharacterized protein</fullName>
    </submittedName>
</protein>
<evidence type="ECO:0000313" key="3">
    <source>
        <dbReference type="Proteomes" id="UP001302812"/>
    </source>
</evidence>
<feature type="compositionally biased region" description="Basic and acidic residues" evidence="1">
    <location>
        <begin position="175"/>
        <end position="211"/>
    </location>
</feature>
<keyword evidence="3" id="KW-1185">Reference proteome</keyword>
<feature type="compositionally biased region" description="Basic and acidic residues" evidence="1">
    <location>
        <begin position="308"/>
        <end position="330"/>
    </location>
</feature>
<dbReference type="PANTHER" id="PTHR16291:SF0">
    <property type="entry name" value="NUCLEAR CAP-BINDING PROTEIN SUBUNIT 3"/>
    <property type="match status" value="1"/>
</dbReference>
<dbReference type="GO" id="GO:0000340">
    <property type="term" value="F:RNA 7-methylguanosine cap binding"/>
    <property type="evidence" value="ECO:0007669"/>
    <property type="project" value="InterPro"/>
</dbReference>
<proteinExistence type="predicted"/>
<evidence type="ECO:0000313" key="2">
    <source>
        <dbReference type="EMBL" id="KAK4113795.1"/>
    </source>
</evidence>